<protein>
    <recommendedName>
        <fullName evidence="2">Capsule synthesis protein CapA domain-containing protein</fullName>
    </recommendedName>
</protein>
<dbReference type="PANTHER" id="PTHR33393">
    <property type="entry name" value="POLYGLUTAMINE SYNTHESIS ACCESSORY PROTEIN RV0574C-RELATED"/>
    <property type="match status" value="1"/>
</dbReference>
<dbReference type="CDD" id="cd07381">
    <property type="entry name" value="MPP_CapA"/>
    <property type="match status" value="1"/>
</dbReference>
<reference evidence="3 4" key="1">
    <citation type="journal article" date="2016" name="Nat. Commun.">
        <title>Thousands of microbial genomes shed light on interconnected biogeochemical processes in an aquifer system.</title>
        <authorList>
            <person name="Anantharaman K."/>
            <person name="Brown C.T."/>
            <person name="Hug L.A."/>
            <person name="Sharon I."/>
            <person name="Castelle C.J."/>
            <person name="Probst A.J."/>
            <person name="Thomas B.C."/>
            <person name="Singh A."/>
            <person name="Wilkins M.J."/>
            <person name="Karaoz U."/>
            <person name="Brodie E.L."/>
            <person name="Williams K.H."/>
            <person name="Hubbard S.S."/>
            <person name="Banfield J.F."/>
        </authorList>
    </citation>
    <scope>NUCLEOTIDE SEQUENCE [LARGE SCALE GENOMIC DNA]</scope>
</reference>
<dbReference type="Proteomes" id="UP000178574">
    <property type="component" value="Unassembled WGS sequence"/>
</dbReference>
<dbReference type="AlphaFoldDB" id="A0A1G2KCU9"/>
<dbReference type="InterPro" id="IPR052169">
    <property type="entry name" value="CW_Biosynth-Accessory"/>
</dbReference>
<evidence type="ECO:0000259" key="2">
    <source>
        <dbReference type="SMART" id="SM00854"/>
    </source>
</evidence>
<feature type="domain" description="Capsule synthesis protein CapA" evidence="2">
    <location>
        <begin position="56"/>
        <end position="294"/>
    </location>
</feature>
<accession>A0A1G2KCU9</accession>
<dbReference type="SMART" id="SM00854">
    <property type="entry name" value="PGA_cap"/>
    <property type="match status" value="1"/>
</dbReference>
<comment type="caution">
    <text evidence="3">The sequence shown here is derived from an EMBL/GenBank/DDBJ whole genome shotgun (WGS) entry which is preliminary data.</text>
</comment>
<dbReference type="SUPFAM" id="SSF56300">
    <property type="entry name" value="Metallo-dependent phosphatases"/>
    <property type="match status" value="1"/>
</dbReference>
<dbReference type="InterPro" id="IPR029052">
    <property type="entry name" value="Metallo-depent_PP-like"/>
</dbReference>
<dbReference type="InterPro" id="IPR019079">
    <property type="entry name" value="Capsule_synth_CapA"/>
</dbReference>
<dbReference type="PANTHER" id="PTHR33393:SF11">
    <property type="entry name" value="POLYGLUTAMINE SYNTHESIS ACCESSORY PROTEIN RV0574C-RELATED"/>
    <property type="match status" value="1"/>
</dbReference>
<evidence type="ECO:0000256" key="1">
    <source>
        <dbReference type="ARBA" id="ARBA00005662"/>
    </source>
</evidence>
<sequence>MKRIFFFSLSGIAFFFLGFFGWDFLLGALPQESAIVSAPDSFLAVREESGEAREVVMLFVGDIMLSRGIEYYMKKKNDWVYPFRSVGDIIQSADIAVGNLEGPISDKGARAGSIYSFRADPRAVEGLAFAGFDVLSVANNHIWDYGSEAFLDTLRILNENGILYAGGGRDYAEAHAPAMKETNGITFAFLSYTDLVPVSVATEASSPAVAFAQKEIIIRDIESAKERADIVVALFHWGVEYAPRHNALQEDLAHAAIDAGAKLIIGHHPHVVQDTEEYGGGFIAYSLGNFIFDQNFSEETSRGLMLRVVARGSAVESIEELPVSFTHEFEPVLEHTAPQDDF</sequence>
<comment type="similarity">
    <text evidence="1">Belongs to the CapA family.</text>
</comment>
<gene>
    <name evidence="3" type="ORF">A2847_00615</name>
</gene>
<evidence type="ECO:0000313" key="4">
    <source>
        <dbReference type="Proteomes" id="UP000178574"/>
    </source>
</evidence>
<dbReference type="Pfam" id="PF09587">
    <property type="entry name" value="PGA_cap"/>
    <property type="match status" value="1"/>
</dbReference>
<evidence type="ECO:0000313" key="3">
    <source>
        <dbReference type="EMBL" id="OGZ96260.1"/>
    </source>
</evidence>
<proteinExistence type="inferred from homology"/>
<dbReference type="Gene3D" id="3.60.21.10">
    <property type="match status" value="1"/>
</dbReference>
<organism evidence="3 4">
    <name type="scientific">Candidatus Sungbacteria bacterium RIFCSPHIGHO2_01_FULL_50_25</name>
    <dbReference type="NCBI Taxonomy" id="1802265"/>
    <lineage>
        <taxon>Bacteria</taxon>
        <taxon>Candidatus Sungiibacteriota</taxon>
    </lineage>
</organism>
<dbReference type="EMBL" id="MHQD01000016">
    <property type="protein sequence ID" value="OGZ96260.1"/>
    <property type="molecule type" value="Genomic_DNA"/>
</dbReference>
<name>A0A1G2KCU9_9BACT</name>